<feature type="chain" id="PRO_5046756946" description="DUF4034 domain-containing protein" evidence="1">
    <location>
        <begin position="24"/>
        <end position="564"/>
    </location>
</feature>
<keyword evidence="3" id="KW-1185">Reference proteome</keyword>
<proteinExistence type="predicted"/>
<reference evidence="2 3" key="1">
    <citation type="submission" date="2020-02" db="EMBL/GenBank/DDBJ databases">
        <title>Genome sequence of Parvularcula flava strain NH6-79.</title>
        <authorList>
            <person name="Abdul Karim M.H."/>
            <person name="Lam M.Q."/>
            <person name="Chen S.J."/>
            <person name="Yahya A."/>
            <person name="Shahir S."/>
            <person name="Shamsir M.S."/>
            <person name="Chong C.S."/>
        </authorList>
    </citation>
    <scope>NUCLEOTIDE SEQUENCE [LARGE SCALE GENOMIC DNA]</scope>
    <source>
        <strain evidence="2 3">NH6-79</strain>
    </source>
</reference>
<accession>A0ABX0HTF7</accession>
<dbReference type="RefSeq" id="WP_155142832.1">
    <property type="nucleotide sequence ID" value="NZ_BMGZ01000004.1"/>
</dbReference>
<sequence>MNKTAAIILSSAVVLCTAILAHAELPAPCAGDGLDPADRPTVQGVFERAMLLDLEFALDPDFQSTLRSHLPAEEHSVLLDRSEKYMRDLVAGYAPGAHPEGSMRFENATGWNPQQHYLYKGLLAVAEAAYAAGDIQRGNRLSDEAATLIEAYSASFDDQACLTSSSCDAPPDAFWTAEQEGQSGVRKEVPGSLWEDYLRMLDRAGQWQKAQAVARHIDEREMSRMDGRYGEYERYPQSIADARPEEDAGHLRRLLLSANAALKAGDPDRATIFFAAVIDQTLILDWETLNPYYRAHALIPASEAAARLYTIDGDRARFQQTMGSLYPLAILPDAESHPAKTKQSEYARELDLGSNPPGKYVQYVMFSRCYRILTDEQACMLPDPVMLDTLNACMEDPDAREDCAAFLFWPFTERANIYFGFLGWDPLRDTPIRTFLDDENFDHMVKALSRTKYEQRMKRLAAATSPSIDPGQQYLQTCLALRNSPLVQIGESPVAAIKFGRDIEMVAISQIVQAFGWRALADGKTDVARAYAESAYAAMNEYNETGLKSRYLLEITLLLAATIE</sequence>
<dbReference type="EMBL" id="VCJR02000006">
    <property type="protein sequence ID" value="NHK29608.1"/>
    <property type="molecule type" value="Genomic_DNA"/>
</dbReference>
<evidence type="ECO:0000313" key="3">
    <source>
        <dbReference type="Proteomes" id="UP000818603"/>
    </source>
</evidence>
<organism evidence="2 3">
    <name type="scientific">Aquisalinus luteolus</name>
    <dbReference type="NCBI Taxonomy" id="1566827"/>
    <lineage>
        <taxon>Bacteria</taxon>
        <taxon>Pseudomonadati</taxon>
        <taxon>Pseudomonadota</taxon>
        <taxon>Alphaproteobacteria</taxon>
        <taxon>Parvularculales</taxon>
        <taxon>Parvularculaceae</taxon>
        <taxon>Aquisalinus</taxon>
    </lineage>
</organism>
<keyword evidence="1" id="KW-0732">Signal</keyword>
<gene>
    <name evidence="2" type="ORF">FF098_017000</name>
</gene>
<feature type="signal peptide" evidence="1">
    <location>
        <begin position="1"/>
        <end position="23"/>
    </location>
</feature>
<evidence type="ECO:0000313" key="2">
    <source>
        <dbReference type="EMBL" id="NHK29608.1"/>
    </source>
</evidence>
<evidence type="ECO:0008006" key="4">
    <source>
        <dbReference type="Google" id="ProtNLM"/>
    </source>
</evidence>
<comment type="caution">
    <text evidence="2">The sequence shown here is derived from an EMBL/GenBank/DDBJ whole genome shotgun (WGS) entry which is preliminary data.</text>
</comment>
<name>A0ABX0HTF7_9PROT</name>
<dbReference type="Proteomes" id="UP000818603">
    <property type="component" value="Unassembled WGS sequence"/>
</dbReference>
<evidence type="ECO:0000256" key="1">
    <source>
        <dbReference type="SAM" id="SignalP"/>
    </source>
</evidence>
<protein>
    <recommendedName>
        <fullName evidence="4">DUF4034 domain-containing protein</fullName>
    </recommendedName>
</protein>